<dbReference type="EMBL" id="CM000144">
    <property type="protein sequence ID" value="EEE67428.1"/>
    <property type="molecule type" value="Genomic_DNA"/>
</dbReference>
<accession>B9FXZ1</accession>
<dbReference type="InterPro" id="IPR034565">
    <property type="entry name" value="Put_cell_wall"/>
</dbReference>
<evidence type="ECO:0000256" key="1">
    <source>
        <dbReference type="SAM" id="MobiDB-lite"/>
    </source>
</evidence>
<dbReference type="AlphaFoldDB" id="B9FXZ1"/>
<evidence type="ECO:0000313" key="2">
    <source>
        <dbReference type="EMBL" id="EEE67428.1"/>
    </source>
</evidence>
<name>B9FXZ1_ORYSJ</name>
<feature type="compositionally biased region" description="Basic and acidic residues" evidence="1">
    <location>
        <begin position="1"/>
        <end position="12"/>
    </location>
</feature>
<reference evidence="2" key="2">
    <citation type="submission" date="2008-12" db="EMBL/GenBank/DDBJ databases">
        <title>Improved gene annotation of the rice (Oryza sativa) genomes.</title>
        <authorList>
            <person name="Wang J."/>
            <person name="Li R."/>
            <person name="Fan W."/>
            <person name="Huang Q."/>
            <person name="Zhang J."/>
            <person name="Zhou Y."/>
            <person name="Hu Y."/>
            <person name="Zi S."/>
            <person name="Li J."/>
            <person name="Ni P."/>
            <person name="Zheng H."/>
            <person name="Zhang Y."/>
            <person name="Zhao M."/>
            <person name="Hao Q."/>
            <person name="McDermott J."/>
            <person name="Samudrala R."/>
            <person name="Kristiansen K."/>
            <person name="Wong G.K.-S."/>
        </authorList>
    </citation>
    <scope>NUCLEOTIDE SEQUENCE</scope>
</reference>
<dbReference type="PANTHER" id="PTHR36733:SF1">
    <property type="entry name" value="CELL WALL PROTEIN-RELATED"/>
    <property type="match status" value="1"/>
</dbReference>
<organism evidence="2">
    <name type="scientific">Oryza sativa subsp. japonica</name>
    <name type="common">Rice</name>
    <dbReference type="NCBI Taxonomy" id="39947"/>
    <lineage>
        <taxon>Eukaryota</taxon>
        <taxon>Viridiplantae</taxon>
        <taxon>Streptophyta</taxon>
        <taxon>Embryophyta</taxon>
        <taxon>Tracheophyta</taxon>
        <taxon>Spermatophyta</taxon>
        <taxon>Magnoliopsida</taxon>
        <taxon>Liliopsida</taxon>
        <taxon>Poales</taxon>
        <taxon>Poaceae</taxon>
        <taxon>BOP clade</taxon>
        <taxon>Oryzoideae</taxon>
        <taxon>Oryzeae</taxon>
        <taxon>Oryzinae</taxon>
        <taxon>Oryza</taxon>
        <taxon>Oryza sativa</taxon>
    </lineage>
</organism>
<protein>
    <submittedName>
        <fullName evidence="2">Uncharacterized protein</fullName>
    </submittedName>
</protein>
<dbReference type="PANTHER" id="PTHR36733">
    <property type="entry name" value="CELL WALL PROTEIN-RELATED"/>
    <property type="match status" value="1"/>
</dbReference>
<feature type="region of interest" description="Disordered" evidence="1">
    <location>
        <begin position="1"/>
        <end position="21"/>
    </location>
</feature>
<dbReference type="Proteomes" id="UP000007752">
    <property type="component" value="Chromosome 7"/>
</dbReference>
<gene>
    <name evidence="2" type="ORF">OsJ_24772</name>
</gene>
<sequence length="161" mass="17313">MMSRADVEEKKRCERRKPALLQPPARHERLDVLTVWTHIKRKKAWARSSSSLLVLTVLVVAAAACSTTAAARSVPAEEKKTAAPVAAADVKQPETFHEGTVLIPGLGRFELGSTYVPDITGVDHSVPAAEHGQFLPGADDTWVPNPGFEVPNPFQPGSSSP</sequence>
<reference evidence="2" key="1">
    <citation type="journal article" date="2005" name="PLoS Biol.">
        <title>The genomes of Oryza sativa: a history of duplications.</title>
        <authorList>
            <person name="Yu J."/>
            <person name="Wang J."/>
            <person name="Lin W."/>
            <person name="Li S."/>
            <person name="Li H."/>
            <person name="Zhou J."/>
            <person name="Ni P."/>
            <person name="Dong W."/>
            <person name="Hu S."/>
            <person name="Zeng C."/>
            <person name="Zhang J."/>
            <person name="Zhang Y."/>
            <person name="Li R."/>
            <person name="Xu Z."/>
            <person name="Li S."/>
            <person name="Li X."/>
            <person name="Zheng H."/>
            <person name="Cong L."/>
            <person name="Lin L."/>
            <person name="Yin J."/>
            <person name="Geng J."/>
            <person name="Li G."/>
            <person name="Shi J."/>
            <person name="Liu J."/>
            <person name="Lv H."/>
            <person name="Li J."/>
            <person name="Wang J."/>
            <person name="Deng Y."/>
            <person name="Ran L."/>
            <person name="Shi X."/>
            <person name="Wang X."/>
            <person name="Wu Q."/>
            <person name="Li C."/>
            <person name="Ren X."/>
            <person name="Wang J."/>
            <person name="Wang X."/>
            <person name="Li D."/>
            <person name="Liu D."/>
            <person name="Zhang X."/>
            <person name="Ji Z."/>
            <person name="Zhao W."/>
            <person name="Sun Y."/>
            <person name="Zhang Z."/>
            <person name="Bao J."/>
            <person name="Han Y."/>
            <person name="Dong L."/>
            <person name="Ji J."/>
            <person name="Chen P."/>
            <person name="Wu S."/>
            <person name="Liu J."/>
            <person name="Xiao Y."/>
            <person name="Bu D."/>
            <person name="Tan J."/>
            <person name="Yang L."/>
            <person name="Ye C."/>
            <person name="Zhang J."/>
            <person name="Xu J."/>
            <person name="Zhou Y."/>
            <person name="Yu Y."/>
            <person name="Zhang B."/>
            <person name="Zhuang S."/>
            <person name="Wei H."/>
            <person name="Liu B."/>
            <person name="Lei M."/>
            <person name="Yu H."/>
            <person name="Li Y."/>
            <person name="Xu H."/>
            <person name="Wei S."/>
            <person name="He X."/>
            <person name="Fang L."/>
            <person name="Zhang Z."/>
            <person name="Zhang Y."/>
            <person name="Huang X."/>
            <person name="Su Z."/>
            <person name="Tong W."/>
            <person name="Li J."/>
            <person name="Tong Z."/>
            <person name="Li S."/>
            <person name="Ye J."/>
            <person name="Wang L."/>
            <person name="Fang L."/>
            <person name="Lei T."/>
            <person name="Chen C."/>
            <person name="Chen H."/>
            <person name="Xu Z."/>
            <person name="Li H."/>
            <person name="Huang H."/>
            <person name="Zhang F."/>
            <person name="Xu H."/>
            <person name="Li N."/>
            <person name="Zhao C."/>
            <person name="Li S."/>
            <person name="Dong L."/>
            <person name="Huang Y."/>
            <person name="Li L."/>
            <person name="Xi Y."/>
            <person name="Qi Q."/>
            <person name="Li W."/>
            <person name="Zhang B."/>
            <person name="Hu W."/>
            <person name="Zhang Y."/>
            <person name="Tian X."/>
            <person name="Jiao Y."/>
            <person name="Liang X."/>
            <person name="Jin J."/>
            <person name="Gao L."/>
            <person name="Zheng W."/>
            <person name="Hao B."/>
            <person name="Liu S."/>
            <person name="Wang W."/>
            <person name="Yuan L."/>
            <person name="Cao M."/>
            <person name="McDermott J."/>
            <person name="Samudrala R."/>
            <person name="Wang J."/>
            <person name="Wong G.K."/>
            <person name="Yang H."/>
        </authorList>
    </citation>
    <scope>NUCLEOTIDE SEQUENCE [LARGE SCALE GENOMIC DNA]</scope>
</reference>
<proteinExistence type="predicted"/>